<proteinExistence type="predicted"/>
<accession>A0AAE4V3P5</accession>
<dbReference type="RefSeq" id="WP_317769220.1">
    <property type="nucleotide sequence ID" value="NZ_JAWLUP010000141.1"/>
</dbReference>
<dbReference type="SUPFAM" id="SSF52922">
    <property type="entry name" value="TK C-terminal domain-like"/>
    <property type="match status" value="1"/>
</dbReference>
<gene>
    <name evidence="1" type="ORF">R4315_27375</name>
</gene>
<comment type="caution">
    <text evidence="1">The sequence shown here is derived from an EMBL/GenBank/DDBJ whole genome shotgun (WGS) entry which is preliminary data.</text>
</comment>
<evidence type="ECO:0000313" key="1">
    <source>
        <dbReference type="EMBL" id="MDV7268245.1"/>
    </source>
</evidence>
<dbReference type="EMBL" id="JAWLUP010000141">
    <property type="protein sequence ID" value="MDV7268245.1"/>
    <property type="molecule type" value="Genomic_DNA"/>
</dbReference>
<sequence>DQVFPADRAAPMVTVLDGHPHTLAFLTGINNVPGAALGVSKFGQVGSLDDVYRYHGIDTDNIVRAALDLTD</sequence>
<evidence type="ECO:0008006" key="3">
    <source>
        <dbReference type="Google" id="ProtNLM"/>
    </source>
</evidence>
<dbReference type="Gene3D" id="3.40.50.920">
    <property type="match status" value="1"/>
</dbReference>
<reference evidence="1" key="1">
    <citation type="submission" date="2023-10" db="EMBL/GenBank/DDBJ databases">
        <title>Development of a sustainable strategy for remediation of hydrocarbon-contaminated territories based on the waste exchange concept.</title>
        <authorList>
            <person name="Krivoruchko A."/>
        </authorList>
    </citation>
    <scope>NUCLEOTIDE SEQUENCE</scope>
    <source>
        <strain evidence="1">IEGM 68</strain>
    </source>
</reference>
<dbReference type="Proteomes" id="UP001185863">
    <property type="component" value="Unassembled WGS sequence"/>
</dbReference>
<dbReference type="InterPro" id="IPR009014">
    <property type="entry name" value="Transketo_C/PFOR_II"/>
</dbReference>
<name>A0AAE4V3P5_9NOCA</name>
<feature type="non-terminal residue" evidence="1">
    <location>
        <position position="1"/>
    </location>
</feature>
<evidence type="ECO:0000313" key="2">
    <source>
        <dbReference type="Proteomes" id="UP001185863"/>
    </source>
</evidence>
<protein>
    <recommendedName>
        <fullName evidence="3">Pyruvate dehydrogenase</fullName>
    </recommendedName>
</protein>
<dbReference type="AlphaFoldDB" id="A0AAE4V3P5"/>
<organism evidence="1 2">
    <name type="scientific">Rhodococcus oxybenzonivorans</name>
    <dbReference type="NCBI Taxonomy" id="1990687"/>
    <lineage>
        <taxon>Bacteria</taxon>
        <taxon>Bacillati</taxon>
        <taxon>Actinomycetota</taxon>
        <taxon>Actinomycetes</taxon>
        <taxon>Mycobacteriales</taxon>
        <taxon>Nocardiaceae</taxon>
        <taxon>Rhodococcus</taxon>
    </lineage>
</organism>